<dbReference type="InterPro" id="IPR000911">
    <property type="entry name" value="Ribosomal_uL11"/>
</dbReference>
<dbReference type="InParanoid" id="J4HUC5"/>
<evidence type="ECO:0000313" key="8">
    <source>
        <dbReference type="Proteomes" id="UP000006352"/>
    </source>
</evidence>
<evidence type="ECO:0000259" key="5">
    <source>
        <dbReference type="Pfam" id="PF00298"/>
    </source>
</evidence>
<keyword evidence="8" id="KW-1185">Reference proteome</keyword>
<dbReference type="InterPro" id="IPR036769">
    <property type="entry name" value="Ribosomal_uL11_C_sf"/>
</dbReference>
<feature type="domain" description="Large ribosomal subunit protein uL11 C-terminal" evidence="5">
    <location>
        <begin position="243"/>
        <end position="312"/>
    </location>
</feature>
<dbReference type="GO" id="GO:0002181">
    <property type="term" value="P:cytoplasmic translation"/>
    <property type="evidence" value="ECO:0007669"/>
    <property type="project" value="UniProtKB-ARBA"/>
</dbReference>
<dbReference type="HOGENOM" id="CLU_831655_0_0_1"/>
<dbReference type="SUPFAM" id="SSF54747">
    <property type="entry name" value="Ribosomal L11/L12e N-terminal domain"/>
    <property type="match status" value="1"/>
</dbReference>
<dbReference type="AlphaFoldDB" id="J4HUC5"/>
<dbReference type="InterPro" id="IPR020784">
    <property type="entry name" value="Ribosomal_uL11_N"/>
</dbReference>
<dbReference type="OrthoDB" id="1478556at2759"/>
<dbReference type="Gene3D" id="1.10.10.250">
    <property type="entry name" value="Ribosomal protein L11, C-terminal domain"/>
    <property type="match status" value="1"/>
</dbReference>
<proteinExistence type="inferred from homology"/>
<name>J4HUC5_9APHY</name>
<protein>
    <recommendedName>
        <fullName evidence="9">Ribosomal protein L11 C-terminal domain-containing protein</fullName>
    </recommendedName>
</protein>
<reference evidence="7 8" key="1">
    <citation type="journal article" date="2012" name="Appl. Environ. Microbiol.">
        <title>Short-read sequencing for genomic analysis of the brown rot fungus Fibroporia radiculosa.</title>
        <authorList>
            <person name="Tang J.D."/>
            <person name="Perkins A.D."/>
            <person name="Sonstegard T.S."/>
            <person name="Schroeder S.G."/>
            <person name="Burgess S.C."/>
            <person name="Diehl S.V."/>
        </authorList>
    </citation>
    <scope>NUCLEOTIDE SEQUENCE [LARGE SCALE GENOMIC DNA]</scope>
    <source>
        <strain evidence="7 8">TFFH 294</strain>
    </source>
</reference>
<dbReference type="PANTHER" id="PTHR11661:SF2">
    <property type="entry name" value="LARGE RIBOSOMAL SUBUNIT PROTEIN UL11"/>
    <property type="match status" value="1"/>
</dbReference>
<dbReference type="HAMAP" id="MF_00736">
    <property type="entry name" value="Ribosomal_uL11"/>
    <property type="match status" value="1"/>
</dbReference>
<dbReference type="PANTHER" id="PTHR11661">
    <property type="entry name" value="60S RIBOSOMAL PROTEIN L12"/>
    <property type="match status" value="1"/>
</dbReference>
<dbReference type="RefSeq" id="XP_012179345.1">
    <property type="nucleotide sequence ID" value="XM_012323955.1"/>
</dbReference>
<dbReference type="PROSITE" id="PS00359">
    <property type="entry name" value="RIBOSOMAL_L11"/>
    <property type="match status" value="1"/>
</dbReference>
<accession>J4HUC5</accession>
<dbReference type="GO" id="GO:0070180">
    <property type="term" value="F:large ribosomal subunit rRNA binding"/>
    <property type="evidence" value="ECO:0007669"/>
    <property type="project" value="TreeGrafter"/>
</dbReference>
<organism evidence="7 8">
    <name type="scientific">Fibroporia radiculosa</name>
    <dbReference type="NCBI Taxonomy" id="599839"/>
    <lineage>
        <taxon>Eukaryota</taxon>
        <taxon>Fungi</taxon>
        <taxon>Dikarya</taxon>
        <taxon>Basidiomycota</taxon>
        <taxon>Agaricomycotina</taxon>
        <taxon>Agaricomycetes</taxon>
        <taxon>Polyporales</taxon>
        <taxon>Fibroporiaceae</taxon>
        <taxon>Fibroporia</taxon>
    </lineage>
</organism>
<dbReference type="GO" id="GO:0022625">
    <property type="term" value="C:cytosolic large ribosomal subunit"/>
    <property type="evidence" value="ECO:0007669"/>
    <property type="project" value="TreeGrafter"/>
</dbReference>
<evidence type="ECO:0000256" key="3">
    <source>
        <dbReference type="ARBA" id="ARBA00023274"/>
    </source>
</evidence>
<dbReference type="FunFam" id="1.10.10.250:FF:000002">
    <property type="entry name" value="60S ribosomal protein L12"/>
    <property type="match status" value="1"/>
</dbReference>
<dbReference type="SMART" id="SM00649">
    <property type="entry name" value="RL11"/>
    <property type="match status" value="1"/>
</dbReference>
<dbReference type="Pfam" id="PF00298">
    <property type="entry name" value="Ribosomal_L11"/>
    <property type="match status" value="1"/>
</dbReference>
<evidence type="ECO:0000259" key="6">
    <source>
        <dbReference type="Pfam" id="PF03946"/>
    </source>
</evidence>
<dbReference type="SUPFAM" id="SSF46906">
    <property type="entry name" value="Ribosomal protein L11, C-terminal domain"/>
    <property type="match status" value="1"/>
</dbReference>
<dbReference type="STRING" id="599839.J4HUC5"/>
<evidence type="ECO:0000256" key="1">
    <source>
        <dbReference type="ARBA" id="ARBA00010537"/>
    </source>
</evidence>
<dbReference type="EMBL" id="HE796964">
    <property type="protein sequence ID" value="CCM00062.1"/>
    <property type="molecule type" value="Genomic_DNA"/>
</dbReference>
<dbReference type="GO" id="GO:0000027">
    <property type="term" value="P:ribosomal large subunit assembly"/>
    <property type="evidence" value="ECO:0007669"/>
    <property type="project" value="UniProtKB-ARBA"/>
</dbReference>
<dbReference type="InterPro" id="IPR036796">
    <property type="entry name" value="Ribosomal_uL11_N_sf"/>
</dbReference>
<feature type="domain" description="Large ribosomal subunit protein uL11 N-terminal" evidence="6">
    <location>
        <begin position="182"/>
        <end position="238"/>
    </location>
</feature>
<dbReference type="GeneID" id="24094973"/>
<dbReference type="InterPro" id="IPR020783">
    <property type="entry name" value="Ribosomal_uL11_C"/>
</dbReference>
<dbReference type="Proteomes" id="UP000006352">
    <property type="component" value="Unassembled WGS sequence"/>
</dbReference>
<dbReference type="FunFam" id="3.30.1550.10:FF:000002">
    <property type="entry name" value="60S ribosomal protein L12"/>
    <property type="match status" value="1"/>
</dbReference>
<keyword evidence="3 4" id="KW-0687">Ribonucleoprotein</keyword>
<dbReference type="GO" id="GO:0003735">
    <property type="term" value="F:structural constituent of ribosome"/>
    <property type="evidence" value="ECO:0007669"/>
    <property type="project" value="InterPro"/>
</dbReference>
<keyword evidence="2 4" id="KW-0689">Ribosomal protein</keyword>
<evidence type="ECO:0000313" key="7">
    <source>
        <dbReference type="EMBL" id="CCM00062.1"/>
    </source>
</evidence>
<gene>
    <name evidence="7" type="ORF">FIBRA_02089</name>
</gene>
<comment type="similarity">
    <text evidence="1 4">Belongs to the universal ribosomal protein uL11 family.</text>
</comment>
<dbReference type="Pfam" id="PF03946">
    <property type="entry name" value="Ribosomal_L11_N"/>
    <property type="match status" value="1"/>
</dbReference>
<evidence type="ECO:0008006" key="9">
    <source>
        <dbReference type="Google" id="ProtNLM"/>
    </source>
</evidence>
<evidence type="ECO:0000256" key="2">
    <source>
        <dbReference type="ARBA" id="ARBA00022980"/>
    </source>
</evidence>
<dbReference type="CDD" id="cd00349">
    <property type="entry name" value="Ribosomal_L11"/>
    <property type="match status" value="1"/>
</dbReference>
<dbReference type="Gene3D" id="3.30.1550.10">
    <property type="entry name" value="Ribosomal protein L11/L12, N-terminal domain"/>
    <property type="match status" value="1"/>
</dbReference>
<sequence>MPGAEREWKRVRLSLWSLRSVTHRDGLEGVRRTERVVSGHYELLGAASYRLYMKNFFSTERKAEREDERTYELNENIYVDIFKSDWQFNPRRYLLHTPIAVDAALLSERVWTRRLAMSQGETKAKLGDSAKCLLGRRSNLDRAYPRDITSYCRRQYQVLPHAPSPLVIVMAPKLDPNEIKIIYLRATGGEVGASSALAPKIGPLGLSPKKVGEDIAKATGAWKGLRVTVQLTIQNRQAKVDVVPSASSLVIKALKEPPRDRKKEKNIKHSGNITLDEVVEIARTMRSKSLAKTLANGAKEILGTAQSVGCTVDGRPPHDIIEGIDSGEIEIPDE</sequence>
<evidence type="ECO:0000256" key="4">
    <source>
        <dbReference type="RuleBase" id="RU003978"/>
    </source>
</evidence>
<dbReference type="InterPro" id="IPR020785">
    <property type="entry name" value="Ribosomal_uL11_CS"/>
</dbReference>